<dbReference type="InterPro" id="IPR035965">
    <property type="entry name" value="PAS-like_dom_sf"/>
</dbReference>
<organism evidence="11 12">
    <name type="scientific">Oryzomonas sagensis</name>
    <dbReference type="NCBI Taxonomy" id="2603857"/>
    <lineage>
        <taxon>Bacteria</taxon>
        <taxon>Pseudomonadati</taxon>
        <taxon>Thermodesulfobacteriota</taxon>
        <taxon>Desulfuromonadia</taxon>
        <taxon>Geobacterales</taxon>
        <taxon>Geobacteraceae</taxon>
        <taxon>Oryzomonas</taxon>
    </lineage>
</organism>
<dbReference type="Pfam" id="PF02518">
    <property type="entry name" value="HATPase_c"/>
    <property type="match status" value="1"/>
</dbReference>
<dbReference type="SUPFAM" id="SSF55785">
    <property type="entry name" value="PYP-like sensor domain (PAS domain)"/>
    <property type="match status" value="1"/>
</dbReference>
<keyword evidence="4" id="KW-0808">Transferase</keyword>
<evidence type="ECO:0000256" key="9">
    <source>
        <dbReference type="SAM" id="MobiDB-lite"/>
    </source>
</evidence>
<dbReference type="InterPro" id="IPR003594">
    <property type="entry name" value="HATPase_dom"/>
</dbReference>
<name>A0ABQ6TPY3_9BACT</name>
<dbReference type="NCBIfam" id="TIGR00229">
    <property type="entry name" value="sensory_box"/>
    <property type="match status" value="1"/>
</dbReference>
<dbReference type="EC" id="2.7.13.3" evidence="2"/>
<protein>
    <recommendedName>
        <fullName evidence="2">histidine kinase</fullName>
        <ecNumber evidence="2">2.7.13.3</ecNumber>
    </recommendedName>
</protein>
<dbReference type="InterPro" id="IPR036097">
    <property type="entry name" value="HisK_dim/P_sf"/>
</dbReference>
<dbReference type="PROSITE" id="PS50109">
    <property type="entry name" value="HIS_KIN"/>
    <property type="match status" value="1"/>
</dbReference>
<dbReference type="EMBL" id="VZRA01000002">
    <property type="protein sequence ID" value="KAB0670447.1"/>
    <property type="molecule type" value="Genomic_DNA"/>
</dbReference>
<evidence type="ECO:0000256" key="4">
    <source>
        <dbReference type="ARBA" id="ARBA00022679"/>
    </source>
</evidence>
<feature type="region of interest" description="Disordered" evidence="9">
    <location>
        <begin position="1"/>
        <end position="29"/>
    </location>
</feature>
<dbReference type="RefSeq" id="WP_151156808.1">
    <property type="nucleotide sequence ID" value="NZ_VZRA01000002.1"/>
</dbReference>
<dbReference type="SUPFAM" id="SSF47384">
    <property type="entry name" value="Homodimeric domain of signal transducing histidine kinase"/>
    <property type="match status" value="1"/>
</dbReference>
<proteinExistence type="predicted"/>
<sequence>MDDSSDGKAGTPRLRRRAEKFLNGSVPAAPPPETEVDTLKLLHELQVHQVELEMQNEELQHSHEELRVSRDRYALLYDFAPVGYCTLDRDMAIRSVNLTGAVLLGMERSRLIKRRFCQFVADEYLATCANFLAKTFSDQGTVSCELALKAGKGRQLVVQAEAAAVGQGNECLVALVDITARKEAEAALHKSREELEQRVVERTAQLAVSADREREQMTGRLRALEELRQNELLMVQQGRLAAMGEMLDNIAHQWRQPMNYLGLLLQQIGLSLELGDLNKEQFDENLDRAMETLRHMSETIDDFRWFSAPDKAKKEFLVDTVVTKVLHLVEDNFKAQGIAIDRSATGAPSVNGYPNEYGQVLLNLLMNARDAFPESAKAGKRIRIQLWAEGGKAVLTVADNAGGIDDRIMDRIFDAYFTTKELGKGTGIGLFLSKMIIEKNMGGRITVRNVAKGAEFRIEV</sequence>
<evidence type="ECO:0000256" key="6">
    <source>
        <dbReference type="ARBA" id="ARBA00022777"/>
    </source>
</evidence>
<dbReference type="SMART" id="SM00387">
    <property type="entry name" value="HATPase_c"/>
    <property type="match status" value="1"/>
</dbReference>
<gene>
    <name evidence="11" type="ORF">F6V30_09885</name>
</gene>
<evidence type="ECO:0000313" key="12">
    <source>
        <dbReference type="Proteomes" id="UP000798046"/>
    </source>
</evidence>
<dbReference type="InterPro" id="IPR005467">
    <property type="entry name" value="His_kinase_dom"/>
</dbReference>
<dbReference type="PANTHER" id="PTHR43065">
    <property type="entry name" value="SENSOR HISTIDINE KINASE"/>
    <property type="match status" value="1"/>
</dbReference>
<dbReference type="Gene3D" id="3.30.450.20">
    <property type="entry name" value="PAS domain"/>
    <property type="match status" value="1"/>
</dbReference>
<dbReference type="Proteomes" id="UP000798046">
    <property type="component" value="Unassembled WGS sequence"/>
</dbReference>
<keyword evidence="3" id="KW-0597">Phosphoprotein</keyword>
<feature type="domain" description="Histidine kinase" evidence="10">
    <location>
        <begin position="249"/>
        <end position="460"/>
    </location>
</feature>
<dbReference type="InterPro" id="IPR004358">
    <property type="entry name" value="Sig_transdc_His_kin-like_C"/>
</dbReference>
<dbReference type="SUPFAM" id="SSF55874">
    <property type="entry name" value="ATPase domain of HSP90 chaperone/DNA topoisomerase II/histidine kinase"/>
    <property type="match status" value="1"/>
</dbReference>
<accession>A0ABQ6TPY3</accession>
<evidence type="ECO:0000256" key="8">
    <source>
        <dbReference type="ARBA" id="ARBA00023012"/>
    </source>
</evidence>
<evidence type="ECO:0000256" key="7">
    <source>
        <dbReference type="ARBA" id="ARBA00022840"/>
    </source>
</evidence>
<evidence type="ECO:0000256" key="2">
    <source>
        <dbReference type="ARBA" id="ARBA00012438"/>
    </source>
</evidence>
<keyword evidence="8" id="KW-0902">Two-component regulatory system</keyword>
<evidence type="ECO:0000259" key="10">
    <source>
        <dbReference type="PROSITE" id="PS50109"/>
    </source>
</evidence>
<keyword evidence="6" id="KW-0418">Kinase</keyword>
<evidence type="ECO:0000256" key="1">
    <source>
        <dbReference type="ARBA" id="ARBA00000085"/>
    </source>
</evidence>
<comment type="catalytic activity">
    <reaction evidence="1">
        <text>ATP + protein L-histidine = ADP + protein N-phospho-L-histidine.</text>
        <dbReference type="EC" id="2.7.13.3"/>
    </reaction>
</comment>
<evidence type="ECO:0000256" key="3">
    <source>
        <dbReference type="ARBA" id="ARBA00022553"/>
    </source>
</evidence>
<dbReference type="Gene3D" id="1.10.287.130">
    <property type="match status" value="1"/>
</dbReference>
<comment type="caution">
    <text evidence="11">The sequence shown here is derived from an EMBL/GenBank/DDBJ whole genome shotgun (WGS) entry which is preliminary data.</text>
</comment>
<keyword evidence="7" id="KW-0067">ATP-binding</keyword>
<dbReference type="PRINTS" id="PR00344">
    <property type="entry name" value="BCTRLSENSOR"/>
</dbReference>
<keyword evidence="5" id="KW-0547">Nucleotide-binding</keyword>
<reference evidence="11 12" key="1">
    <citation type="journal article" date="2020" name="Microorganisms">
        <title>Description of Three Novel Members in the Family Geobacteraceae, Oryzomonas japonicum gen. nov., sp. nov., Oryzomonas sagensis sp. nov., and Oryzomonas ruber sp. nov.</title>
        <authorList>
            <person name="Xu Z."/>
            <person name="Masuda Y."/>
            <person name="Hayakawa C."/>
            <person name="Ushijima N."/>
            <person name="Kawano K."/>
            <person name="Shiratori Y."/>
            <person name="Senoo K."/>
            <person name="Itoh H."/>
        </authorList>
    </citation>
    <scope>NUCLEOTIDE SEQUENCE [LARGE SCALE GENOMIC DNA]</scope>
    <source>
        <strain evidence="11 12">Red100</strain>
    </source>
</reference>
<evidence type="ECO:0000256" key="5">
    <source>
        <dbReference type="ARBA" id="ARBA00022741"/>
    </source>
</evidence>
<dbReference type="Gene3D" id="3.30.565.10">
    <property type="entry name" value="Histidine kinase-like ATPase, C-terminal domain"/>
    <property type="match status" value="1"/>
</dbReference>
<evidence type="ECO:0000313" key="11">
    <source>
        <dbReference type="EMBL" id="KAB0670447.1"/>
    </source>
</evidence>
<dbReference type="InterPro" id="IPR000014">
    <property type="entry name" value="PAS"/>
</dbReference>
<dbReference type="PANTHER" id="PTHR43065:SF10">
    <property type="entry name" value="PEROXIDE STRESS-ACTIVATED HISTIDINE KINASE MAK3"/>
    <property type="match status" value="1"/>
</dbReference>
<dbReference type="InterPro" id="IPR036890">
    <property type="entry name" value="HATPase_C_sf"/>
</dbReference>
<keyword evidence="12" id="KW-1185">Reference proteome</keyword>